<evidence type="ECO:0000313" key="2">
    <source>
        <dbReference type="Proteomes" id="UP000425960"/>
    </source>
</evidence>
<dbReference type="EMBL" id="AP021876">
    <property type="protein sequence ID" value="BBO81296.1"/>
    <property type="molecule type" value="Genomic_DNA"/>
</dbReference>
<evidence type="ECO:0000313" key="1">
    <source>
        <dbReference type="EMBL" id="BBO81296.1"/>
    </source>
</evidence>
<dbReference type="KEGG" id="dov:DSCO28_18620"/>
<dbReference type="AlphaFoldDB" id="A0A5K7ZJU4"/>
<accession>A0A5K7ZJU4</accession>
<sequence length="286" mass="31746">MDKILFGDNQFFAVNHMSDEKARAQAIRFKDNSAILNLLDYVYDIGIRTFMCTTHDRIGDICDVIRANPNRYDGFKLYPCMPYAHKYNNAVAEMGILGALKKMMPGSLLGTMARGGVALAMQDYIGIMKLLVDAEMKMFKGINTGVIFLQNVVTDLMLGLGTNDFFTAFAEYVKKEYRTEPGFITMNLPMLGSTLENCGIENPIICASINKIGFRMSGGKYRYEEVIASNRCRVIAMQPLAAGAIPPKEAIEYVCGLKGISSILFGASTKAHIVETKETIESFWAK</sequence>
<gene>
    <name evidence="1" type="ORF">DSCO28_18620</name>
</gene>
<dbReference type="RefSeq" id="WP_155322039.1">
    <property type="nucleotide sequence ID" value="NZ_AP021876.1"/>
</dbReference>
<reference evidence="1 2" key="1">
    <citation type="submission" date="2019-11" db="EMBL/GenBank/DDBJ databases">
        <title>Comparative genomics of hydrocarbon-degrading Desulfosarcina strains.</title>
        <authorList>
            <person name="Watanabe M."/>
            <person name="Kojima H."/>
            <person name="Fukui M."/>
        </authorList>
    </citation>
    <scope>NUCLEOTIDE SEQUENCE [LARGE SCALE GENOMIC DNA]</scope>
    <source>
        <strain evidence="1 2">28bB2T</strain>
    </source>
</reference>
<name>A0A5K7ZJU4_9BACT</name>
<protein>
    <submittedName>
        <fullName evidence="1">Uncharacterized protein</fullName>
    </submittedName>
</protein>
<dbReference type="Proteomes" id="UP000425960">
    <property type="component" value="Chromosome"/>
</dbReference>
<proteinExistence type="predicted"/>
<organism evidence="1 2">
    <name type="scientific">Desulfosarcina ovata subsp. sediminis</name>
    <dbReference type="NCBI Taxonomy" id="885957"/>
    <lineage>
        <taxon>Bacteria</taxon>
        <taxon>Pseudomonadati</taxon>
        <taxon>Thermodesulfobacteriota</taxon>
        <taxon>Desulfobacteria</taxon>
        <taxon>Desulfobacterales</taxon>
        <taxon>Desulfosarcinaceae</taxon>
        <taxon>Desulfosarcina</taxon>
    </lineage>
</organism>